<comment type="similarity">
    <text evidence="7 9">Belongs to the pentraxin family.</text>
</comment>
<evidence type="ECO:0000256" key="8">
    <source>
        <dbReference type="PROSITE-ProRule" id="PRU01172"/>
    </source>
</evidence>
<evidence type="ECO:0000256" key="7">
    <source>
        <dbReference type="ARBA" id="ARBA00038102"/>
    </source>
</evidence>
<comment type="caution">
    <text evidence="11">The sequence shown here is derived from an EMBL/GenBank/DDBJ whole genome shotgun (WGS) entry which is preliminary data.</text>
</comment>
<dbReference type="SMART" id="SM00159">
    <property type="entry name" value="PTX"/>
    <property type="match status" value="1"/>
</dbReference>
<organism evidence="11 12">
    <name type="scientific">Coilia grayii</name>
    <name type="common">Gray's grenadier anchovy</name>
    <dbReference type="NCBI Taxonomy" id="363190"/>
    <lineage>
        <taxon>Eukaryota</taxon>
        <taxon>Metazoa</taxon>
        <taxon>Chordata</taxon>
        <taxon>Craniata</taxon>
        <taxon>Vertebrata</taxon>
        <taxon>Euteleostomi</taxon>
        <taxon>Actinopterygii</taxon>
        <taxon>Neopterygii</taxon>
        <taxon>Teleostei</taxon>
        <taxon>Clupei</taxon>
        <taxon>Clupeiformes</taxon>
        <taxon>Clupeoidei</taxon>
        <taxon>Engraulidae</taxon>
        <taxon>Coilinae</taxon>
        <taxon>Coilia</taxon>
    </lineage>
</organism>
<reference evidence="11 12" key="1">
    <citation type="submission" date="2024-09" db="EMBL/GenBank/DDBJ databases">
        <title>A chromosome-level genome assembly of Gray's grenadier anchovy, Coilia grayii.</title>
        <authorList>
            <person name="Fu Z."/>
        </authorList>
    </citation>
    <scope>NUCLEOTIDE SEQUENCE [LARGE SCALE GENOMIC DNA]</scope>
    <source>
        <strain evidence="11">G4</strain>
        <tissue evidence="11">Muscle</tissue>
    </source>
</reference>
<feature type="domain" description="Pentraxin (PTX)" evidence="10">
    <location>
        <begin position="18"/>
        <end position="219"/>
    </location>
</feature>
<dbReference type="Pfam" id="PF00354">
    <property type="entry name" value="Pentaxin"/>
    <property type="match status" value="1"/>
</dbReference>
<dbReference type="PROSITE" id="PS51828">
    <property type="entry name" value="PTX_2"/>
    <property type="match status" value="1"/>
</dbReference>
<gene>
    <name evidence="11" type="ORF">ACEWY4_009115</name>
</gene>
<dbReference type="EMBL" id="JBHFQA010000008">
    <property type="protein sequence ID" value="KAL2094396.1"/>
    <property type="molecule type" value="Genomic_DNA"/>
</dbReference>
<name>A0ABD1K5T9_9TELE</name>
<comment type="subunit">
    <text evidence="9">Homopentamer. Pentaxin (or pentraxin) have a discoid arrangement of 5 non-covalently bound subunits.</text>
</comment>
<evidence type="ECO:0000256" key="2">
    <source>
        <dbReference type="ARBA" id="ARBA00022525"/>
    </source>
</evidence>
<evidence type="ECO:0000256" key="3">
    <source>
        <dbReference type="ARBA" id="ARBA00022723"/>
    </source>
</evidence>
<dbReference type="Proteomes" id="UP001591681">
    <property type="component" value="Unassembled WGS sequence"/>
</dbReference>
<evidence type="ECO:0000313" key="12">
    <source>
        <dbReference type="Proteomes" id="UP001591681"/>
    </source>
</evidence>
<evidence type="ECO:0000256" key="1">
    <source>
        <dbReference type="ARBA" id="ARBA00004613"/>
    </source>
</evidence>
<evidence type="ECO:0000313" key="11">
    <source>
        <dbReference type="EMBL" id="KAL2094396.1"/>
    </source>
</evidence>
<dbReference type="InterPro" id="IPR051005">
    <property type="entry name" value="Pentraxin_domain"/>
</dbReference>
<keyword evidence="12" id="KW-1185">Reference proteome</keyword>
<comment type="subcellular location">
    <subcellularLocation>
        <location evidence="1 9">Secreted</location>
    </subcellularLocation>
</comment>
<dbReference type="PANTHER" id="PTHR45869:SF7">
    <property type="entry name" value="C-REACTIVE PROTEIN"/>
    <property type="match status" value="1"/>
</dbReference>
<protein>
    <recommendedName>
        <fullName evidence="9">Pentraxin family member</fullName>
    </recommendedName>
</protein>
<dbReference type="InterPro" id="IPR001759">
    <property type="entry name" value="PTX_dom"/>
</dbReference>
<evidence type="ECO:0000256" key="9">
    <source>
        <dbReference type="RuleBase" id="RU362112"/>
    </source>
</evidence>
<dbReference type="SUPFAM" id="SSF49899">
    <property type="entry name" value="Concanavalin A-like lectins/glucanases"/>
    <property type="match status" value="1"/>
</dbReference>
<dbReference type="PANTHER" id="PTHR45869">
    <property type="entry name" value="C-REACTIVE PROTEIN-RELATED"/>
    <property type="match status" value="1"/>
</dbReference>
<comment type="cofactor">
    <cofactor evidence="9">
        <name>Ca(2+)</name>
        <dbReference type="ChEBI" id="CHEBI:29108"/>
    </cofactor>
    <text evidence="9">Binds 2 calcium ions per subunit.</text>
</comment>
<proteinExistence type="inferred from homology"/>
<dbReference type="GO" id="GO:0046872">
    <property type="term" value="F:metal ion binding"/>
    <property type="evidence" value="ECO:0007669"/>
    <property type="project" value="UniProtKB-KW"/>
</dbReference>
<accession>A0ABD1K5T9</accession>
<sequence length="219" mass="24713">MTQCLTFMCYPTEKVKLQGKMFCFPEEHSTSYVKLTPLVSQSLSSATVCLRFYTDQVEGQLTAFFSMNTATQPAALTILRHMPSRSYPQQYELHVGNKAVFFNGLDYTLNRWNSLCATWNGVNGMSQMMINDKLSVRKLTYAGLSIGPKPSIILGQNQDGYADAFVGHIKDVHMWDYVLASSQVANYMQDGFVAFTPGNYLNWNKMEYTINGTVLVEDI</sequence>
<comment type="caution">
    <text evidence="8">Lacks conserved residue(s) required for the propagation of feature annotation.</text>
</comment>
<dbReference type="PRINTS" id="PR00895">
    <property type="entry name" value="PENTAXIN"/>
</dbReference>
<dbReference type="AlphaFoldDB" id="A0ABD1K5T9"/>
<keyword evidence="3 9" id="KW-0479">Metal-binding</keyword>
<dbReference type="InterPro" id="IPR013320">
    <property type="entry name" value="ConA-like_dom_sf"/>
</dbReference>
<dbReference type="Gene3D" id="2.60.120.200">
    <property type="match status" value="1"/>
</dbReference>
<keyword evidence="6" id="KW-1015">Disulfide bond</keyword>
<evidence type="ECO:0000256" key="6">
    <source>
        <dbReference type="ARBA" id="ARBA00023157"/>
    </source>
</evidence>
<evidence type="ECO:0000259" key="10">
    <source>
        <dbReference type="PROSITE" id="PS51828"/>
    </source>
</evidence>
<keyword evidence="5 9" id="KW-0106">Calcium</keyword>
<evidence type="ECO:0000256" key="4">
    <source>
        <dbReference type="ARBA" id="ARBA00022729"/>
    </source>
</evidence>
<keyword evidence="4" id="KW-0732">Signal</keyword>
<keyword evidence="2" id="KW-0964">Secreted</keyword>
<dbReference type="GO" id="GO:0005576">
    <property type="term" value="C:extracellular region"/>
    <property type="evidence" value="ECO:0007669"/>
    <property type="project" value="UniProtKB-SubCell"/>
</dbReference>
<evidence type="ECO:0000256" key="5">
    <source>
        <dbReference type="ARBA" id="ARBA00022837"/>
    </source>
</evidence>